<dbReference type="SUPFAM" id="SSF88723">
    <property type="entry name" value="PIN domain-like"/>
    <property type="match status" value="1"/>
</dbReference>
<keyword evidence="4 6" id="KW-0378">Hydrolase</keyword>
<dbReference type="InterPro" id="IPR006226">
    <property type="entry name" value="Mtu_PIN"/>
</dbReference>
<dbReference type="HAMAP" id="MF_00265">
    <property type="entry name" value="VapC_Nob1"/>
    <property type="match status" value="1"/>
</dbReference>
<feature type="domain" description="PIN" evidence="7">
    <location>
        <begin position="3"/>
        <end position="125"/>
    </location>
</feature>
<dbReference type="Proteomes" id="UP001361570">
    <property type="component" value="Unassembled WGS sequence"/>
</dbReference>
<evidence type="ECO:0000256" key="1">
    <source>
        <dbReference type="ARBA" id="ARBA00022649"/>
    </source>
</evidence>
<keyword evidence="1 6" id="KW-1277">Toxin-antitoxin system</keyword>
<reference evidence="8 9" key="1">
    <citation type="submission" date="2024-03" db="EMBL/GenBank/DDBJ databases">
        <title>Draft genome sequence of Klenkia sp. LSe6-5.</title>
        <authorList>
            <person name="Duangmal K."/>
            <person name="Chantavorakit T."/>
        </authorList>
    </citation>
    <scope>NUCLEOTIDE SEQUENCE [LARGE SCALE GENOMIC DNA]</scope>
    <source>
        <strain evidence="8 9">LSe6-5</strain>
    </source>
</reference>
<evidence type="ECO:0000256" key="4">
    <source>
        <dbReference type="ARBA" id="ARBA00022801"/>
    </source>
</evidence>
<organism evidence="8 9">
    <name type="scientific">Klenkia sesuvii</name>
    <dbReference type="NCBI Taxonomy" id="3103137"/>
    <lineage>
        <taxon>Bacteria</taxon>
        <taxon>Bacillati</taxon>
        <taxon>Actinomycetota</taxon>
        <taxon>Actinomycetes</taxon>
        <taxon>Geodermatophilales</taxon>
        <taxon>Geodermatophilaceae</taxon>
        <taxon>Klenkia</taxon>
    </lineage>
</organism>
<feature type="binding site" evidence="6">
    <location>
        <position position="102"/>
    </location>
    <ligand>
        <name>Mg(2+)</name>
        <dbReference type="ChEBI" id="CHEBI:18420"/>
    </ligand>
</feature>
<name>A0ABU8DY24_9ACTN</name>
<dbReference type="EMBL" id="JBAPLU010000022">
    <property type="protein sequence ID" value="MEI4273538.1"/>
    <property type="molecule type" value="Genomic_DNA"/>
</dbReference>
<evidence type="ECO:0000256" key="6">
    <source>
        <dbReference type="HAMAP-Rule" id="MF_00265"/>
    </source>
</evidence>
<evidence type="ECO:0000313" key="9">
    <source>
        <dbReference type="Proteomes" id="UP001361570"/>
    </source>
</evidence>
<proteinExistence type="inferred from homology"/>
<sequence length="138" mass="15179">MNLLVEATMSQAPRHDAARAWWQGQLVGAGRVALPWVSLTGFVRVVGQARIWTRPMPVGPALAAVRSWLSRPNVWIPEAGPRHLDLLDQLLGADSSVRLVTDAHLAALAMEHGLTVCSRDGDFARWSDLGVRHHDPLR</sequence>
<dbReference type="InterPro" id="IPR029060">
    <property type="entry name" value="PIN-like_dom_sf"/>
</dbReference>
<evidence type="ECO:0000256" key="2">
    <source>
        <dbReference type="ARBA" id="ARBA00022722"/>
    </source>
</evidence>
<keyword evidence="5 6" id="KW-0460">Magnesium</keyword>
<dbReference type="InterPro" id="IPR022907">
    <property type="entry name" value="VapC_family"/>
</dbReference>
<protein>
    <recommendedName>
        <fullName evidence="6">Ribonuclease VapC</fullName>
        <shortName evidence="6">RNase VapC</shortName>
        <ecNumber evidence="6">3.1.-.-</ecNumber>
    </recommendedName>
    <alternativeName>
        <fullName evidence="6">Toxin VapC</fullName>
    </alternativeName>
</protein>
<comment type="function">
    <text evidence="6">Toxic component of a toxin-antitoxin (TA) system. An RNase.</text>
</comment>
<keyword evidence="2 6" id="KW-0540">Nuclease</keyword>
<gene>
    <name evidence="6" type="primary">vapC</name>
    <name evidence="8" type="ORF">TEK04_17590</name>
</gene>
<evidence type="ECO:0000313" key="8">
    <source>
        <dbReference type="EMBL" id="MEI4273538.1"/>
    </source>
</evidence>
<dbReference type="RefSeq" id="WP_336405656.1">
    <property type="nucleotide sequence ID" value="NZ_JBAPLU010000022.1"/>
</dbReference>
<dbReference type="InterPro" id="IPR002716">
    <property type="entry name" value="PIN_dom"/>
</dbReference>
<dbReference type="NCBIfam" id="TIGR00028">
    <property type="entry name" value="Mtu_PIN_fam"/>
    <property type="match status" value="1"/>
</dbReference>
<comment type="similarity">
    <text evidence="6">Belongs to the PINc/VapC protein family.</text>
</comment>
<keyword evidence="9" id="KW-1185">Reference proteome</keyword>
<accession>A0ABU8DY24</accession>
<comment type="cofactor">
    <cofactor evidence="6">
        <name>Mg(2+)</name>
        <dbReference type="ChEBI" id="CHEBI:18420"/>
    </cofactor>
</comment>
<dbReference type="EC" id="3.1.-.-" evidence="6"/>
<comment type="caution">
    <text evidence="6">Lacks conserved residue(s) required for the propagation of feature annotation.</text>
</comment>
<dbReference type="Gene3D" id="3.40.50.1010">
    <property type="entry name" value="5'-nuclease"/>
    <property type="match status" value="1"/>
</dbReference>
<keyword evidence="6" id="KW-0800">Toxin</keyword>
<dbReference type="Pfam" id="PF01850">
    <property type="entry name" value="PIN"/>
    <property type="match status" value="1"/>
</dbReference>
<evidence type="ECO:0000256" key="5">
    <source>
        <dbReference type="ARBA" id="ARBA00022842"/>
    </source>
</evidence>
<keyword evidence="3 6" id="KW-0479">Metal-binding</keyword>
<comment type="caution">
    <text evidence="8">The sequence shown here is derived from an EMBL/GenBank/DDBJ whole genome shotgun (WGS) entry which is preliminary data.</text>
</comment>
<evidence type="ECO:0000259" key="7">
    <source>
        <dbReference type="Pfam" id="PF01850"/>
    </source>
</evidence>
<evidence type="ECO:0000256" key="3">
    <source>
        <dbReference type="ARBA" id="ARBA00022723"/>
    </source>
</evidence>